<gene>
    <name evidence="1" type="ORF">M5K25_006814</name>
</gene>
<name>A0ABD0VJC0_DENTH</name>
<evidence type="ECO:0000313" key="2">
    <source>
        <dbReference type="Proteomes" id="UP001552299"/>
    </source>
</evidence>
<accession>A0ABD0VJC0</accession>
<dbReference type="AlphaFoldDB" id="A0ABD0VJC0"/>
<evidence type="ECO:0000313" key="1">
    <source>
        <dbReference type="EMBL" id="KAL0922796.1"/>
    </source>
</evidence>
<sequence>MLDTWIFHMVPYQRPVTSRCYVTTFRTICDAFVEIINVEVEVTLRTLNIHQFLKFPPFQQCIPLLYEILKFWNTSDEGFIINGHLLFTSDEVALLTDLIKIRNLRHIF</sequence>
<organism evidence="1 2">
    <name type="scientific">Dendrobium thyrsiflorum</name>
    <name type="common">Pinecone-like raceme dendrobium</name>
    <name type="synonym">Orchid</name>
    <dbReference type="NCBI Taxonomy" id="117978"/>
    <lineage>
        <taxon>Eukaryota</taxon>
        <taxon>Viridiplantae</taxon>
        <taxon>Streptophyta</taxon>
        <taxon>Embryophyta</taxon>
        <taxon>Tracheophyta</taxon>
        <taxon>Spermatophyta</taxon>
        <taxon>Magnoliopsida</taxon>
        <taxon>Liliopsida</taxon>
        <taxon>Asparagales</taxon>
        <taxon>Orchidaceae</taxon>
        <taxon>Epidendroideae</taxon>
        <taxon>Malaxideae</taxon>
        <taxon>Dendrobiinae</taxon>
        <taxon>Dendrobium</taxon>
    </lineage>
</organism>
<reference evidence="1 2" key="1">
    <citation type="journal article" date="2024" name="Plant Biotechnol. J.">
        <title>Dendrobium thyrsiflorum genome and its molecular insights into genes involved in important horticultural traits.</title>
        <authorList>
            <person name="Chen B."/>
            <person name="Wang J.Y."/>
            <person name="Zheng P.J."/>
            <person name="Li K.L."/>
            <person name="Liang Y.M."/>
            <person name="Chen X.F."/>
            <person name="Zhang C."/>
            <person name="Zhao X."/>
            <person name="He X."/>
            <person name="Zhang G.Q."/>
            <person name="Liu Z.J."/>
            <person name="Xu Q."/>
        </authorList>
    </citation>
    <scope>NUCLEOTIDE SEQUENCE [LARGE SCALE GENOMIC DNA]</scope>
    <source>
        <strain evidence="1">GZMU011</strain>
    </source>
</reference>
<keyword evidence="2" id="KW-1185">Reference proteome</keyword>
<dbReference type="EMBL" id="JANQDX010000006">
    <property type="protein sequence ID" value="KAL0922796.1"/>
    <property type="molecule type" value="Genomic_DNA"/>
</dbReference>
<proteinExistence type="predicted"/>
<protein>
    <submittedName>
        <fullName evidence="1">Uncharacterized protein</fullName>
    </submittedName>
</protein>
<comment type="caution">
    <text evidence="1">The sequence shown here is derived from an EMBL/GenBank/DDBJ whole genome shotgun (WGS) entry which is preliminary data.</text>
</comment>
<dbReference type="Proteomes" id="UP001552299">
    <property type="component" value="Unassembled WGS sequence"/>
</dbReference>